<evidence type="ECO:0000313" key="3">
    <source>
        <dbReference type="Proteomes" id="UP001176941"/>
    </source>
</evidence>
<evidence type="ECO:0000313" key="2">
    <source>
        <dbReference type="EMBL" id="CAI9173364.1"/>
    </source>
</evidence>
<keyword evidence="3" id="KW-1185">Reference proteome</keyword>
<sequence length="99" mass="10590">MPCRCQALGLEGDPIQGLVMGRRAALSREDHSRALCLSSRDGFSRGSRPLRRLRSPPPSPGLPGTGFQASEQQGRAVDSPRTQRLWSTSPGSPAPPPSE</sequence>
<dbReference type="EMBL" id="OX459969">
    <property type="protein sequence ID" value="CAI9173364.1"/>
    <property type="molecule type" value="Genomic_DNA"/>
</dbReference>
<feature type="region of interest" description="Disordered" evidence="1">
    <location>
        <begin position="37"/>
        <end position="99"/>
    </location>
</feature>
<name>A0ABN8ZHY1_RANTA</name>
<dbReference type="Proteomes" id="UP001176941">
    <property type="component" value="Chromosome 33"/>
</dbReference>
<evidence type="ECO:0000256" key="1">
    <source>
        <dbReference type="SAM" id="MobiDB-lite"/>
    </source>
</evidence>
<reference evidence="2" key="1">
    <citation type="submission" date="2023-04" db="EMBL/GenBank/DDBJ databases">
        <authorList>
            <consortium name="ELIXIR-Norway"/>
        </authorList>
    </citation>
    <scope>NUCLEOTIDE SEQUENCE [LARGE SCALE GENOMIC DNA]</scope>
</reference>
<gene>
    <name evidence="2" type="ORF">MRATA1EN1_LOCUS22326</name>
</gene>
<protein>
    <submittedName>
        <fullName evidence="2">Uncharacterized protein</fullName>
    </submittedName>
</protein>
<organism evidence="2 3">
    <name type="scientific">Rangifer tarandus platyrhynchus</name>
    <name type="common">Svalbard reindeer</name>
    <dbReference type="NCBI Taxonomy" id="3082113"/>
    <lineage>
        <taxon>Eukaryota</taxon>
        <taxon>Metazoa</taxon>
        <taxon>Chordata</taxon>
        <taxon>Craniata</taxon>
        <taxon>Vertebrata</taxon>
        <taxon>Euteleostomi</taxon>
        <taxon>Mammalia</taxon>
        <taxon>Eutheria</taxon>
        <taxon>Laurasiatheria</taxon>
        <taxon>Artiodactyla</taxon>
        <taxon>Ruminantia</taxon>
        <taxon>Pecora</taxon>
        <taxon>Cervidae</taxon>
        <taxon>Odocoileinae</taxon>
        <taxon>Rangifer</taxon>
    </lineage>
</organism>
<accession>A0ABN8ZHY1</accession>
<proteinExistence type="predicted"/>